<dbReference type="Gene3D" id="3.40.50.620">
    <property type="entry name" value="HUPs"/>
    <property type="match status" value="1"/>
</dbReference>
<comment type="caution">
    <text evidence="4">The sequence shown here is derived from an EMBL/GenBank/DDBJ whole genome shotgun (WGS) entry which is preliminary data.</text>
</comment>
<comment type="similarity">
    <text evidence="1">Belongs to the ETF alpha-subunit/FixB family.</text>
</comment>
<evidence type="ECO:0000259" key="3">
    <source>
        <dbReference type="SMART" id="SM00893"/>
    </source>
</evidence>
<dbReference type="InterPro" id="IPR029035">
    <property type="entry name" value="DHS-like_NAD/FAD-binding_dom"/>
</dbReference>
<dbReference type="Pfam" id="PF01012">
    <property type="entry name" value="ETF"/>
    <property type="match status" value="1"/>
</dbReference>
<feature type="domain" description="Electron transfer flavoprotein alpha/beta-subunit N-terminal" evidence="3">
    <location>
        <begin position="94"/>
        <end position="274"/>
    </location>
</feature>
<dbReference type="InterPro" id="IPR001308">
    <property type="entry name" value="ETF_a/FixB"/>
</dbReference>
<dbReference type="SMART" id="SM00893">
    <property type="entry name" value="ETF"/>
    <property type="match status" value="1"/>
</dbReference>
<dbReference type="PANTHER" id="PTHR43153:SF1">
    <property type="entry name" value="ELECTRON TRANSFER FLAVOPROTEIN SUBUNIT ALPHA, MITOCHONDRIAL"/>
    <property type="match status" value="1"/>
</dbReference>
<dbReference type="PANTHER" id="PTHR43153">
    <property type="entry name" value="ELECTRON TRANSFER FLAVOPROTEIN ALPHA"/>
    <property type="match status" value="1"/>
</dbReference>
<dbReference type="InterPro" id="IPR014729">
    <property type="entry name" value="Rossmann-like_a/b/a_fold"/>
</dbReference>
<name>A0ABR5Z0B9_9GAMM</name>
<dbReference type="SUPFAM" id="SSF52402">
    <property type="entry name" value="Adenine nucleotide alpha hydrolases-like"/>
    <property type="match status" value="1"/>
</dbReference>
<dbReference type="Proteomes" id="UP000786387">
    <property type="component" value="Unassembled WGS sequence"/>
</dbReference>
<evidence type="ECO:0000256" key="2">
    <source>
        <dbReference type="ARBA" id="ARBA00022982"/>
    </source>
</evidence>
<reference evidence="4 5" key="1">
    <citation type="submission" date="2020-02" db="EMBL/GenBank/DDBJ databases">
        <title>Synteny-based analysis reveals conserved mechanism for high triclosan tolerance in Pseudomonas, as well as instances of horizontal transfer.</title>
        <authorList>
            <person name="Mcfarland A.G."/>
            <person name="Bertucci H.K."/>
            <person name="Litmann E."/>
            <person name="Shen J."/>
            <person name="Huttenhower C."/>
            <person name="Hartmann E.M."/>
        </authorList>
    </citation>
    <scope>NUCLEOTIDE SEQUENCE [LARGE SCALE GENOMIC DNA]</scope>
    <source>
        <strain evidence="4 5">115A1</strain>
    </source>
</reference>
<protein>
    <submittedName>
        <fullName evidence="4">Electron transfer flavoprotein subunit alpha/FixB family protein</fullName>
    </submittedName>
</protein>
<keyword evidence="2" id="KW-0249">Electron transport</keyword>
<accession>A0ABR5Z0B9</accession>
<keyword evidence="5" id="KW-1185">Reference proteome</keyword>
<gene>
    <name evidence="4" type="ORF">G7026_09640</name>
</gene>
<evidence type="ECO:0000256" key="1">
    <source>
        <dbReference type="ARBA" id="ARBA00005817"/>
    </source>
</evidence>
<dbReference type="RefSeq" id="WP_181070551.1">
    <property type="nucleotide sequence ID" value="NZ_JAAMRF010000004.1"/>
</dbReference>
<dbReference type="InterPro" id="IPR014731">
    <property type="entry name" value="ETF_asu_C"/>
</dbReference>
<evidence type="ECO:0000313" key="4">
    <source>
        <dbReference type="EMBL" id="MBA1273618.1"/>
    </source>
</evidence>
<sequence>MSDIIRRDPRAEWIARNRLHPLHAAMQKSDTRWMGPNGLIRKNPHALAAGFVGPSGLKRIDRSGAEQGGGQKRSAPETAVRLPLHLVEQPSHLVAVVPDMVGGRLGSHDRDVFGLARQLAGATGAVLAVVFGQLREDAFDTAGADRLLILEGDAYDGYCPEQRLLALRAVESGFAPRHWLLPDSRSGGGELGRRLAASLGERPATRVWQMRDGFCSSRAGAGREDLVQPTPRLVLASAECAEPVSDTRHEARQVELPAPVISHLPRMEDLGAVAVDPSQIPLAEAEFILSGGNGITDWNLFHRAAAILGATEGASRVAVDDGHMPRARQVGATGTWVTARVYLAVGISGAIQHLQGIGACEKVIAVNLDPGCDMLKRADLAVVGDSAAILQALIERVAAHRQGGRRDAA</sequence>
<dbReference type="InterPro" id="IPR014730">
    <property type="entry name" value="ETF_a/b_N"/>
</dbReference>
<dbReference type="EMBL" id="JAAMRF010000004">
    <property type="protein sequence ID" value="MBA1273618.1"/>
    <property type="molecule type" value="Genomic_DNA"/>
</dbReference>
<dbReference type="Gene3D" id="3.40.50.1220">
    <property type="entry name" value="TPP-binding domain"/>
    <property type="match status" value="1"/>
</dbReference>
<dbReference type="SUPFAM" id="SSF52467">
    <property type="entry name" value="DHS-like NAD/FAD-binding domain"/>
    <property type="match status" value="1"/>
</dbReference>
<keyword evidence="2" id="KW-0813">Transport</keyword>
<proteinExistence type="inferred from homology"/>
<evidence type="ECO:0000313" key="5">
    <source>
        <dbReference type="Proteomes" id="UP000786387"/>
    </source>
</evidence>
<organism evidence="4 5">
    <name type="scientific">Stutzerimonas azotifigens</name>
    <dbReference type="NCBI Taxonomy" id="291995"/>
    <lineage>
        <taxon>Bacteria</taxon>
        <taxon>Pseudomonadati</taxon>
        <taxon>Pseudomonadota</taxon>
        <taxon>Gammaproteobacteria</taxon>
        <taxon>Pseudomonadales</taxon>
        <taxon>Pseudomonadaceae</taxon>
        <taxon>Stutzerimonas</taxon>
    </lineage>
</organism>
<dbReference type="Pfam" id="PF00766">
    <property type="entry name" value="ETF_alpha"/>
    <property type="match status" value="1"/>
</dbReference>